<organism evidence="3 4">
    <name type="scientific">Corynebacterium halotolerans YIM 70093 = DSM 44683</name>
    <dbReference type="NCBI Taxonomy" id="1121362"/>
    <lineage>
        <taxon>Bacteria</taxon>
        <taxon>Bacillati</taxon>
        <taxon>Actinomycetota</taxon>
        <taxon>Actinomycetes</taxon>
        <taxon>Mycobacteriales</taxon>
        <taxon>Corynebacteriaceae</taxon>
        <taxon>Corynebacterium</taxon>
    </lineage>
</organism>
<dbReference type="PANTHER" id="PTHR36924">
    <property type="entry name" value="ANTITOXIN HIGA-1"/>
    <property type="match status" value="1"/>
</dbReference>
<dbReference type="Pfam" id="PF01381">
    <property type="entry name" value="HTH_3"/>
    <property type="match status" value="1"/>
</dbReference>
<dbReference type="InterPro" id="IPR010982">
    <property type="entry name" value="Lambda_DNA-bd_dom_sf"/>
</dbReference>
<dbReference type="GO" id="GO:0003677">
    <property type="term" value="F:DNA binding"/>
    <property type="evidence" value="ECO:0007669"/>
    <property type="project" value="UniProtKB-KW"/>
</dbReference>
<dbReference type="HOGENOM" id="CLU_140230_5_2_11"/>
<dbReference type="Proteomes" id="UP000011723">
    <property type="component" value="Chromosome"/>
</dbReference>
<dbReference type="OrthoDB" id="3174593at2"/>
<proteinExistence type="predicted"/>
<reference evidence="3 4" key="1">
    <citation type="journal article" date="2012" name="Stand. Genomic Sci.">
        <title>Genome sequence of the halotolerant bacterium Corynebacterium halotolerans type strain YIM 70093(T) (= DSM 44683(T)).</title>
        <authorList>
            <person name="Ruckert C."/>
            <person name="Albersmeier A."/>
            <person name="Al-Dilaimi A."/>
            <person name="Niehaus K."/>
            <person name="Szczepanowski R."/>
            <person name="Kalinowski J."/>
        </authorList>
    </citation>
    <scope>NUCLEOTIDE SEQUENCE [LARGE SCALE GENOMIC DNA]</scope>
    <source>
        <strain evidence="3">YIM 70093</strain>
    </source>
</reference>
<dbReference type="Gene3D" id="1.10.260.40">
    <property type="entry name" value="lambda repressor-like DNA-binding domains"/>
    <property type="match status" value="1"/>
</dbReference>
<dbReference type="EMBL" id="CP003697">
    <property type="protein sequence ID" value="AGF73060.1"/>
    <property type="molecule type" value="Genomic_DNA"/>
</dbReference>
<dbReference type="InterPro" id="IPR013430">
    <property type="entry name" value="Toxin_antidote_HigA"/>
</dbReference>
<feature type="domain" description="HTH cro/C1-type" evidence="2">
    <location>
        <begin position="6"/>
        <end position="52"/>
    </location>
</feature>
<name>M1NZY0_9CORY</name>
<dbReference type="CDD" id="cd00093">
    <property type="entry name" value="HTH_XRE"/>
    <property type="match status" value="1"/>
</dbReference>
<dbReference type="PROSITE" id="PS50943">
    <property type="entry name" value="HTH_CROC1"/>
    <property type="match status" value="1"/>
</dbReference>
<evidence type="ECO:0000259" key="2">
    <source>
        <dbReference type="PROSITE" id="PS50943"/>
    </source>
</evidence>
<protein>
    <recommendedName>
        <fullName evidence="2">HTH cro/C1-type domain-containing protein</fullName>
    </recommendedName>
</protein>
<dbReference type="AlphaFoldDB" id="M1NZY0"/>
<dbReference type="InterPro" id="IPR001387">
    <property type="entry name" value="Cro/C1-type_HTH"/>
</dbReference>
<evidence type="ECO:0000313" key="3">
    <source>
        <dbReference type="EMBL" id="AGF73060.1"/>
    </source>
</evidence>
<evidence type="ECO:0000313" key="4">
    <source>
        <dbReference type="Proteomes" id="UP000011723"/>
    </source>
</evidence>
<evidence type="ECO:0000256" key="1">
    <source>
        <dbReference type="ARBA" id="ARBA00023125"/>
    </source>
</evidence>
<sequence>MVEPSGLTQYRLAQDLGVSQSLVSRLMTGHARITAGLALRLSAYFGDSAEFWLNLQQNYDLAEARATVDTSGIPHFSATG</sequence>
<accession>M1NZY0</accession>
<dbReference type="eggNOG" id="COG3093">
    <property type="taxonomic scope" value="Bacteria"/>
</dbReference>
<dbReference type="NCBIfam" id="TIGR02607">
    <property type="entry name" value="antidote_HigA"/>
    <property type="match status" value="1"/>
</dbReference>
<keyword evidence="1" id="KW-0238">DNA-binding</keyword>
<dbReference type="PATRIC" id="fig|1121362.3.peg.2084"/>
<dbReference type="PANTHER" id="PTHR36924:SF1">
    <property type="entry name" value="ANTITOXIN HIGA-1"/>
    <property type="match status" value="1"/>
</dbReference>
<dbReference type="KEGG" id="chn:A605_10300"/>
<dbReference type="SUPFAM" id="SSF47413">
    <property type="entry name" value="lambda repressor-like DNA-binding domains"/>
    <property type="match status" value="1"/>
</dbReference>
<keyword evidence="4" id="KW-1185">Reference proteome</keyword>
<gene>
    <name evidence="3" type="ORF">A605_10300</name>
</gene>